<dbReference type="PANTHER" id="PTHR47444">
    <property type="entry name" value="EXPRESSED PROTEIN"/>
    <property type="match status" value="1"/>
</dbReference>
<comment type="caution">
    <text evidence="1">The sequence shown here is derived from an EMBL/GenBank/DDBJ whole genome shotgun (WGS) entry which is preliminary data.</text>
</comment>
<dbReference type="PANTHER" id="PTHR47444:SF1">
    <property type="entry name" value="EXPRESSED PROTEIN"/>
    <property type="match status" value="1"/>
</dbReference>
<reference evidence="1 2" key="1">
    <citation type="journal article" date="2018" name="PLoS Genet.">
        <title>Population sequencing reveals clonal diversity and ancestral inbreeding in the grapevine cultivar Chardonnay.</title>
        <authorList>
            <person name="Roach M.J."/>
            <person name="Johnson D.L."/>
            <person name="Bohlmann J."/>
            <person name="van Vuuren H.J."/>
            <person name="Jones S.J."/>
            <person name="Pretorius I.S."/>
            <person name="Schmidt S.A."/>
            <person name="Borneman A.R."/>
        </authorList>
    </citation>
    <scope>NUCLEOTIDE SEQUENCE [LARGE SCALE GENOMIC DNA]</scope>
    <source>
        <strain evidence="2">cv. Chardonnay</strain>
        <tissue evidence="1">Leaf</tissue>
    </source>
</reference>
<accession>A0A438DKE3</accession>
<sequence>MPSTTSLASQRVRRSPCPLTKIYLGWANTTACTAIGTLRMWRSGMNISRRSVTRSASVERTFNFNPLFLMQFKANDGPAPHTQLDADLAAGMGLPDNGPKLMSI</sequence>
<evidence type="ECO:0000313" key="1">
    <source>
        <dbReference type="EMBL" id="RVW35933.1"/>
    </source>
</evidence>
<organism evidence="1 2">
    <name type="scientific">Vitis vinifera</name>
    <name type="common">Grape</name>
    <dbReference type="NCBI Taxonomy" id="29760"/>
    <lineage>
        <taxon>Eukaryota</taxon>
        <taxon>Viridiplantae</taxon>
        <taxon>Streptophyta</taxon>
        <taxon>Embryophyta</taxon>
        <taxon>Tracheophyta</taxon>
        <taxon>Spermatophyta</taxon>
        <taxon>Magnoliopsida</taxon>
        <taxon>eudicotyledons</taxon>
        <taxon>Gunneridae</taxon>
        <taxon>Pentapetalae</taxon>
        <taxon>rosids</taxon>
        <taxon>Vitales</taxon>
        <taxon>Vitaceae</taxon>
        <taxon>Viteae</taxon>
        <taxon>Vitis</taxon>
    </lineage>
</organism>
<name>A0A438DKE3_VITVI</name>
<dbReference type="AlphaFoldDB" id="A0A438DKE3"/>
<dbReference type="Proteomes" id="UP000288805">
    <property type="component" value="Unassembled WGS sequence"/>
</dbReference>
<gene>
    <name evidence="1" type="ORF">CK203_090602</name>
</gene>
<protein>
    <submittedName>
        <fullName evidence="1">Uncharacterized protein</fullName>
    </submittedName>
</protein>
<dbReference type="EMBL" id="QGNW01001588">
    <property type="protein sequence ID" value="RVW35933.1"/>
    <property type="molecule type" value="Genomic_DNA"/>
</dbReference>
<evidence type="ECO:0000313" key="2">
    <source>
        <dbReference type="Proteomes" id="UP000288805"/>
    </source>
</evidence>
<proteinExistence type="predicted"/>